<comment type="caution">
    <text evidence="1">The sequence shown here is derived from an EMBL/GenBank/DDBJ whole genome shotgun (WGS) entry which is preliminary data.</text>
</comment>
<proteinExistence type="predicted"/>
<organism evidence="1 2">
    <name type="scientific">Herbidospora galbida</name>
    <dbReference type="NCBI Taxonomy" id="2575442"/>
    <lineage>
        <taxon>Bacteria</taxon>
        <taxon>Bacillati</taxon>
        <taxon>Actinomycetota</taxon>
        <taxon>Actinomycetes</taxon>
        <taxon>Streptosporangiales</taxon>
        <taxon>Streptosporangiaceae</taxon>
        <taxon>Herbidospora</taxon>
    </lineage>
</organism>
<reference evidence="1 2" key="1">
    <citation type="submission" date="2019-04" db="EMBL/GenBank/DDBJ databases">
        <title>Herbidospora sp. NEAU-GS14.nov., a novel actinomycete isolated from soil.</title>
        <authorList>
            <person name="Han L."/>
        </authorList>
    </citation>
    <scope>NUCLEOTIDE SEQUENCE [LARGE SCALE GENOMIC DNA]</scope>
    <source>
        <strain evidence="1 2">NEAU-GS14</strain>
    </source>
</reference>
<name>A0A4U3LS06_9ACTN</name>
<keyword evidence="2" id="KW-1185">Reference proteome</keyword>
<accession>A0A4U3LS06</accession>
<dbReference type="AlphaFoldDB" id="A0A4U3LS06"/>
<evidence type="ECO:0000313" key="2">
    <source>
        <dbReference type="Proteomes" id="UP000308705"/>
    </source>
</evidence>
<dbReference type="Proteomes" id="UP000308705">
    <property type="component" value="Unassembled WGS sequence"/>
</dbReference>
<protein>
    <submittedName>
        <fullName evidence="1">Uncharacterized protein</fullName>
    </submittedName>
</protein>
<dbReference type="EMBL" id="SZQA01000069">
    <property type="protein sequence ID" value="TKK78745.1"/>
    <property type="molecule type" value="Genomic_DNA"/>
</dbReference>
<dbReference type="RefSeq" id="WP_137251740.1">
    <property type="nucleotide sequence ID" value="NZ_SZQA01000069.1"/>
</dbReference>
<sequence>MKENVAVTLSRLVTTTGLGLIVMSDTVGLSAVAAFAAVPVANPTDATAAARITALMRFNMRVFSFPVCVERDVRVPRFLPF</sequence>
<gene>
    <name evidence="1" type="ORF">FDA94_37330</name>
</gene>
<evidence type="ECO:0000313" key="1">
    <source>
        <dbReference type="EMBL" id="TKK78745.1"/>
    </source>
</evidence>